<dbReference type="HOGENOM" id="CLU_1627733_0_0_1"/>
<dbReference type="Pfam" id="PF17667">
    <property type="entry name" value="Pkinase_fungal"/>
    <property type="match status" value="1"/>
</dbReference>
<organism evidence="2 3">
    <name type="scientific">Serendipita indica (strain DSM 11827)</name>
    <name type="common">Root endophyte fungus</name>
    <name type="synonym">Piriformospora indica</name>
    <dbReference type="NCBI Taxonomy" id="1109443"/>
    <lineage>
        <taxon>Eukaryota</taxon>
        <taxon>Fungi</taxon>
        <taxon>Dikarya</taxon>
        <taxon>Basidiomycota</taxon>
        <taxon>Agaricomycotina</taxon>
        <taxon>Agaricomycetes</taxon>
        <taxon>Sebacinales</taxon>
        <taxon>Serendipitaceae</taxon>
        <taxon>Serendipita</taxon>
    </lineage>
</organism>
<accession>G4TZH8</accession>
<gene>
    <name evidence="2" type="ORF">PIIN_10709</name>
</gene>
<dbReference type="Proteomes" id="UP000007148">
    <property type="component" value="Unassembled WGS sequence"/>
</dbReference>
<dbReference type="AlphaFoldDB" id="G4TZH8"/>
<protein>
    <recommendedName>
        <fullName evidence="1">Fungal-type protein kinase domain-containing protein</fullName>
    </recommendedName>
</protein>
<reference evidence="2 3" key="1">
    <citation type="journal article" date="2011" name="PLoS Pathog.">
        <title>Endophytic Life Strategies Decoded by Genome and Transcriptome Analyses of the Mutualistic Root Symbiont Piriformospora indica.</title>
        <authorList>
            <person name="Zuccaro A."/>
            <person name="Lahrmann U."/>
            <person name="Guldener U."/>
            <person name="Langen G."/>
            <person name="Pfiffi S."/>
            <person name="Biedenkopf D."/>
            <person name="Wong P."/>
            <person name="Samans B."/>
            <person name="Grimm C."/>
            <person name="Basiewicz M."/>
            <person name="Murat C."/>
            <person name="Martin F."/>
            <person name="Kogel K.H."/>
        </authorList>
    </citation>
    <scope>NUCLEOTIDE SEQUENCE [LARGE SCALE GENOMIC DNA]</scope>
    <source>
        <strain evidence="2 3">DSM 11827</strain>
    </source>
</reference>
<comment type="caution">
    <text evidence="2">The sequence shown here is derived from an EMBL/GenBank/DDBJ whole genome shotgun (WGS) entry which is preliminary data.</text>
</comment>
<evidence type="ECO:0000313" key="3">
    <source>
        <dbReference type="Proteomes" id="UP000007148"/>
    </source>
</evidence>
<dbReference type="InParanoid" id="G4TZH8"/>
<dbReference type="EMBL" id="CAFZ01000945">
    <property type="protein sequence ID" value="CCA76721.1"/>
    <property type="molecule type" value="Genomic_DNA"/>
</dbReference>
<sequence length="163" mass="18723">MDEEPRKARSNITGTMLFMSITLEYVPLHQAWHDLESFYWVWVYMIIHHVSGLTLKGKPLNAIGRKERLDLIFGPTTLEGLSLIKRATLAHSIHIEGYPELGEGLRAIRTRLEDLYGVLEKLSDVDSDLEKHGTKFDSQHHYYTSLALDTRDAHYSSKSLEDL</sequence>
<feature type="domain" description="Fungal-type protein kinase" evidence="1">
    <location>
        <begin position="6"/>
        <end position="45"/>
    </location>
</feature>
<name>G4TZH8_SERID</name>
<evidence type="ECO:0000313" key="2">
    <source>
        <dbReference type="EMBL" id="CCA76721.1"/>
    </source>
</evidence>
<proteinExistence type="predicted"/>
<evidence type="ECO:0000259" key="1">
    <source>
        <dbReference type="Pfam" id="PF17667"/>
    </source>
</evidence>
<keyword evidence="3" id="KW-1185">Reference proteome</keyword>
<dbReference type="OrthoDB" id="2747778at2759"/>
<dbReference type="InterPro" id="IPR040976">
    <property type="entry name" value="Pkinase_fungal"/>
</dbReference>